<dbReference type="AlphaFoldDB" id="A0A4S4LMM2"/>
<dbReference type="EMBL" id="SGPK01000017">
    <property type="protein sequence ID" value="THH11270.1"/>
    <property type="molecule type" value="Genomic_DNA"/>
</dbReference>
<dbReference type="GO" id="GO:0032790">
    <property type="term" value="P:ribosome disassembly"/>
    <property type="evidence" value="ECO:0007669"/>
    <property type="project" value="TreeGrafter"/>
</dbReference>
<dbReference type="GO" id="GO:0005739">
    <property type="term" value="C:mitochondrion"/>
    <property type="evidence" value="ECO:0007669"/>
    <property type="project" value="TreeGrafter"/>
</dbReference>
<dbReference type="GO" id="GO:0003743">
    <property type="term" value="F:translation initiation factor activity"/>
    <property type="evidence" value="ECO:0007669"/>
    <property type="project" value="UniProtKB-KW"/>
</dbReference>
<keyword evidence="2" id="KW-0396">Initiation factor</keyword>
<dbReference type="GO" id="GO:0070124">
    <property type="term" value="P:mitochondrial translational initiation"/>
    <property type="evidence" value="ECO:0007669"/>
    <property type="project" value="TreeGrafter"/>
</dbReference>
<dbReference type="PANTHER" id="PTHR10938:SF0">
    <property type="entry name" value="TRANSLATION INITIATION FACTOR IF-3, MITOCHONDRIAL"/>
    <property type="match status" value="1"/>
</dbReference>
<evidence type="ECO:0000313" key="5">
    <source>
        <dbReference type="EMBL" id="THH11270.1"/>
    </source>
</evidence>
<keyword evidence="3" id="KW-0648">Protein biosynthesis</keyword>
<evidence type="ECO:0000313" key="6">
    <source>
        <dbReference type="Proteomes" id="UP000308199"/>
    </source>
</evidence>
<evidence type="ECO:0000256" key="3">
    <source>
        <dbReference type="ARBA" id="ARBA00022917"/>
    </source>
</evidence>
<dbReference type="PANTHER" id="PTHR10938">
    <property type="entry name" value="TRANSLATION INITIATION FACTOR IF-3"/>
    <property type="match status" value="1"/>
</dbReference>
<dbReference type="SUPFAM" id="SSF55200">
    <property type="entry name" value="Translation initiation factor IF3, C-terminal domain"/>
    <property type="match status" value="1"/>
</dbReference>
<organism evidence="5 6">
    <name type="scientific">Phellinidium pouzarii</name>
    <dbReference type="NCBI Taxonomy" id="167371"/>
    <lineage>
        <taxon>Eukaryota</taxon>
        <taxon>Fungi</taxon>
        <taxon>Dikarya</taxon>
        <taxon>Basidiomycota</taxon>
        <taxon>Agaricomycotina</taxon>
        <taxon>Agaricomycetes</taxon>
        <taxon>Hymenochaetales</taxon>
        <taxon>Hymenochaetaceae</taxon>
        <taxon>Phellinidium</taxon>
    </lineage>
</organism>
<sequence>MLAKHSTRLLRLSDAFGLQPSTPTNTFRTFSSSIAILSYKNSRQKITIPTPDRKPKNEEINKMFVQRVEPETNKLLPPERLAHLLVSIDRKTHFIELVQDDPPVVKIINKKEAHAFRKAYQAKKKEQKKEQKEVQMTWNVGAMDLVHKLQKARKHLERGNMVDIAFAPKAKQELPSRKEMLEKMQHVLDTLNDVAREKHQQTLERNVGVVSLRPQKSKSSMEDESLMAGEKEPPVENEGS</sequence>
<protein>
    <recommendedName>
        <fullName evidence="7">Translation initiation factor 3 N-terminal domain-containing protein</fullName>
    </recommendedName>
</protein>
<dbReference type="InterPro" id="IPR001288">
    <property type="entry name" value="Translation_initiation_fac_3"/>
</dbReference>
<reference evidence="5 6" key="1">
    <citation type="submission" date="2019-02" db="EMBL/GenBank/DDBJ databases">
        <title>Genome sequencing of the rare red list fungi Phellinidium pouzarii.</title>
        <authorList>
            <person name="Buettner E."/>
            <person name="Kellner H."/>
        </authorList>
    </citation>
    <scope>NUCLEOTIDE SEQUENCE [LARGE SCALE GENOMIC DNA]</scope>
    <source>
        <strain evidence="5 6">DSM 108285</strain>
    </source>
</reference>
<dbReference type="Proteomes" id="UP000308199">
    <property type="component" value="Unassembled WGS sequence"/>
</dbReference>
<evidence type="ECO:0000256" key="4">
    <source>
        <dbReference type="SAM" id="MobiDB-lite"/>
    </source>
</evidence>
<name>A0A4S4LMM2_9AGAM</name>
<comment type="caution">
    <text evidence="5">The sequence shown here is derived from an EMBL/GenBank/DDBJ whole genome shotgun (WGS) entry which is preliminary data.</text>
</comment>
<evidence type="ECO:0008006" key="7">
    <source>
        <dbReference type="Google" id="ProtNLM"/>
    </source>
</evidence>
<dbReference type="OrthoDB" id="21573at2759"/>
<dbReference type="InterPro" id="IPR036788">
    <property type="entry name" value="T_IF-3_C_sf"/>
</dbReference>
<evidence type="ECO:0000256" key="1">
    <source>
        <dbReference type="ARBA" id="ARBA00005439"/>
    </source>
</evidence>
<accession>A0A4S4LMM2</accession>
<gene>
    <name evidence="5" type="ORF">EW145_g773</name>
</gene>
<comment type="similarity">
    <text evidence="1">Belongs to the IF-3 family.</text>
</comment>
<feature type="region of interest" description="Disordered" evidence="4">
    <location>
        <begin position="200"/>
        <end position="240"/>
    </location>
</feature>
<proteinExistence type="inferred from homology"/>
<dbReference type="Gene3D" id="3.30.110.10">
    <property type="entry name" value="Translation initiation factor 3 (IF-3), C-terminal domain"/>
    <property type="match status" value="1"/>
</dbReference>
<evidence type="ECO:0000256" key="2">
    <source>
        <dbReference type="ARBA" id="ARBA00022540"/>
    </source>
</evidence>
<keyword evidence="6" id="KW-1185">Reference proteome</keyword>
<dbReference type="GO" id="GO:0043022">
    <property type="term" value="F:ribosome binding"/>
    <property type="evidence" value="ECO:0007669"/>
    <property type="project" value="TreeGrafter"/>
</dbReference>